<keyword evidence="2" id="KW-1185">Reference proteome</keyword>
<gene>
    <name evidence="1" type="ORF">F4820DRAFT_89858</name>
</gene>
<protein>
    <submittedName>
        <fullName evidence="1">Uncharacterized protein</fullName>
    </submittedName>
</protein>
<evidence type="ECO:0000313" key="1">
    <source>
        <dbReference type="EMBL" id="KAI4868844.1"/>
    </source>
</evidence>
<comment type="caution">
    <text evidence="1">The sequence shown here is derived from an EMBL/GenBank/DDBJ whole genome shotgun (WGS) entry which is preliminary data.</text>
</comment>
<proteinExistence type="predicted"/>
<accession>A0ACB9ZCH4</accession>
<dbReference type="EMBL" id="MU393435">
    <property type="protein sequence ID" value="KAI4868844.1"/>
    <property type="molecule type" value="Genomic_DNA"/>
</dbReference>
<evidence type="ECO:0000313" key="2">
    <source>
        <dbReference type="Proteomes" id="UP001497700"/>
    </source>
</evidence>
<reference evidence="1 2" key="1">
    <citation type="journal article" date="2022" name="New Phytol.">
        <title>Ecological generalism drives hyperdiversity of secondary metabolite gene clusters in xylarialean endophytes.</title>
        <authorList>
            <person name="Franco M.E.E."/>
            <person name="Wisecaver J.H."/>
            <person name="Arnold A.E."/>
            <person name="Ju Y.M."/>
            <person name="Slot J.C."/>
            <person name="Ahrendt S."/>
            <person name="Moore L.P."/>
            <person name="Eastman K.E."/>
            <person name="Scott K."/>
            <person name="Konkel Z."/>
            <person name="Mondo S.J."/>
            <person name="Kuo A."/>
            <person name="Hayes R.D."/>
            <person name="Haridas S."/>
            <person name="Andreopoulos B."/>
            <person name="Riley R."/>
            <person name="LaButti K."/>
            <person name="Pangilinan J."/>
            <person name="Lipzen A."/>
            <person name="Amirebrahimi M."/>
            <person name="Yan J."/>
            <person name="Adam C."/>
            <person name="Keymanesh K."/>
            <person name="Ng V."/>
            <person name="Louie K."/>
            <person name="Northen T."/>
            <person name="Drula E."/>
            <person name="Henrissat B."/>
            <person name="Hsieh H.M."/>
            <person name="Youens-Clark K."/>
            <person name="Lutzoni F."/>
            <person name="Miadlikowska J."/>
            <person name="Eastwood D.C."/>
            <person name="Hamelin R.C."/>
            <person name="Grigoriev I.V."/>
            <person name="U'Ren J.M."/>
        </authorList>
    </citation>
    <scope>NUCLEOTIDE SEQUENCE [LARGE SCALE GENOMIC DNA]</scope>
    <source>
        <strain evidence="1 2">CBS 119005</strain>
    </source>
</reference>
<sequence length="393" mass="43218">MSASASRPPAEAPDITCIAPDPFEPIPLIADILRTGYCIPGSVFLVEGVDALHTSRSKRWRAVRLLLGDGQLCVQALLSSEMHRFVDRGEVAFGSYIKLERFRVEWKDVPNVEGGNLSAAKGKGKDGSNQDAKNRMVYLVVEDLVLVGWNNTLVDGESTGNVQAGTQAFENKPGAEEEEEVDMVSPTARVTSPKAAGTQSFDSGVGLLHEVVDADADDDFEAMPNVAEKATQNRFDLAARSRNNEGKGNNNDLPWSILDSGKPLKLTKLRSIPNLPYKQNWSVNVLAVVSAISDIEPSGLPPYSQRQARLADPSTDKHVLLTVFLDPEQFAPAVGSVVLLLGAKNHRFDGGSLKKYVSDRPKVGYSWWYENPTQFQWCDVEGLKRWWEESQLH</sequence>
<organism evidence="1 2">
    <name type="scientific">Hypoxylon rubiginosum</name>
    <dbReference type="NCBI Taxonomy" id="110542"/>
    <lineage>
        <taxon>Eukaryota</taxon>
        <taxon>Fungi</taxon>
        <taxon>Dikarya</taxon>
        <taxon>Ascomycota</taxon>
        <taxon>Pezizomycotina</taxon>
        <taxon>Sordariomycetes</taxon>
        <taxon>Xylariomycetidae</taxon>
        <taxon>Xylariales</taxon>
        <taxon>Hypoxylaceae</taxon>
        <taxon>Hypoxylon</taxon>
    </lineage>
</organism>
<dbReference type="Proteomes" id="UP001497700">
    <property type="component" value="Unassembled WGS sequence"/>
</dbReference>
<name>A0ACB9ZCH4_9PEZI</name>